<dbReference type="AlphaFoldDB" id="A0A517SI79"/>
<dbReference type="KEGG" id="ccos:Pan44_38790"/>
<dbReference type="InterPro" id="IPR029063">
    <property type="entry name" value="SAM-dependent_MTases_sf"/>
</dbReference>
<feature type="domain" description="Methyltransferase FkbM" evidence="1">
    <location>
        <begin position="80"/>
        <end position="221"/>
    </location>
</feature>
<evidence type="ECO:0000313" key="2">
    <source>
        <dbReference type="EMBL" id="QDT55831.1"/>
    </source>
</evidence>
<name>A0A517SI79_9PLAN</name>
<dbReference type="InterPro" id="IPR006342">
    <property type="entry name" value="FkbM_mtfrase"/>
</dbReference>
<dbReference type="Pfam" id="PF05050">
    <property type="entry name" value="Methyltransf_21"/>
    <property type="match status" value="1"/>
</dbReference>
<proteinExistence type="predicted"/>
<reference evidence="2 3" key="1">
    <citation type="submission" date="2019-02" db="EMBL/GenBank/DDBJ databases">
        <title>Deep-cultivation of Planctomycetes and their phenomic and genomic characterization uncovers novel biology.</title>
        <authorList>
            <person name="Wiegand S."/>
            <person name="Jogler M."/>
            <person name="Boedeker C."/>
            <person name="Pinto D."/>
            <person name="Vollmers J."/>
            <person name="Rivas-Marin E."/>
            <person name="Kohn T."/>
            <person name="Peeters S.H."/>
            <person name="Heuer A."/>
            <person name="Rast P."/>
            <person name="Oberbeckmann S."/>
            <person name="Bunk B."/>
            <person name="Jeske O."/>
            <person name="Meyerdierks A."/>
            <person name="Storesund J.E."/>
            <person name="Kallscheuer N."/>
            <person name="Luecker S."/>
            <person name="Lage O.M."/>
            <person name="Pohl T."/>
            <person name="Merkel B.J."/>
            <person name="Hornburger P."/>
            <person name="Mueller R.-W."/>
            <person name="Bruemmer F."/>
            <person name="Labrenz M."/>
            <person name="Spormann A.M."/>
            <person name="Op den Camp H."/>
            <person name="Overmann J."/>
            <person name="Amann R."/>
            <person name="Jetten M.S.M."/>
            <person name="Mascher T."/>
            <person name="Medema M.H."/>
            <person name="Devos D.P."/>
            <person name="Kaster A.-K."/>
            <person name="Ovreas L."/>
            <person name="Rohde M."/>
            <person name="Galperin M.Y."/>
            <person name="Jogler C."/>
        </authorList>
    </citation>
    <scope>NUCLEOTIDE SEQUENCE [LARGE SCALE GENOMIC DNA]</scope>
    <source>
        <strain evidence="2 3">Pan44</strain>
    </source>
</reference>
<protein>
    <submittedName>
        <fullName evidence="2">Methyltransferase domain protein</fullName>
    </submittedName>
</protein>
<gene>
    <name evidence="2" type="ORF">Pan44_38790</name>
</gene>
<dbReference type="NCBIfam" id="TIGR01444">
    <property type="entry name" value="fkbM_fam"/>
    <property type="match status" value="1"/>
</dbReference>
<dbReference type="GO" id="GO:0008168">
    <property type="term" value="F:methyltransferase activity"/>
    <property type="evidence" value="ECO:0007669"/>
    <property type="project" value="UniProtKB-KW"/>
</dbReference>
<dbReference type="PANTHER" id="PTHR34203:SF15">
    <property type="entry name" value="SLL1173 PROTEIN"/>
    <property type="match status" value="1"/>
</dbReference>
<dbReference type="InParanoid" id="A0A517SI79"/>
<dbReference type="RefSeq" id="WP_145032205.1">
    <property type="nucleotide sequence ID" value="NZ_CP036271.1"/>
</dbReference>
<dbReference type="Gene3D" id="3.40.50.150">
    <property type="entry name" value="Vaccinia Virus protein VP39"/>
    <property type="match status" value="1"/>
</dbReference>
<dbReference type="Proteomes" id="UP000315700">
    <property type="component" value="Chromosome"/>
</dbReference>
<keyword evidence="2" id="KW-0489">Methyltransferase</keyword>
<dbReference type="SUPFAM" id="SSF53335">
    <property type="entry name" value="S-adenosyl-L-methionine-dependent methyltransferases"/>
    <property type="match status" value="1"/>
</dbReference>
<dbReference type="EMBL" id="CP036271">
    <property type="protein sequence ID" value="QDT55831.1"/>
    <property type="molecule type" value="Genomic_DNA"/>
</dbReference>
<keyword evidence="2" id="KW-0808">Transferase</keyword>
<accession>A0A517SI79</accession>
<organism evidence="2 3">
    <name type="scientific">Caulifigura coniformis</name>
    <dbReference type="NCBI Taxonomy" id="2527983"/>
    <lineage>
        <taxon>Bacteria</taxon>
        <taxon>Pseudomonadati</taxon>
        <taxon>Planctomycetota</taxon>
        <taxon>Planctomycetia</taxon>
        <taxon>Planctomycetales</taxon>
        <taxon>Planctomycetaceae</taxon>
        <taxon>Caulifigura</taxon>
    </lineage>
</organism>
<evidence type="ECO:0000313" key="3">
    <source>
        <dbReference type="Proteomes" id="UP000315700"/>
    </source>
</evidence>
<keyword evidence="3" id="KW-1185">Reference proteome</keyword>
<dbReference type="OrthoDB" id="276857at2"/>
<dbReference type="InterPro" id="IPR052514">
    <property type="entry name" value="SAM-dependent_MTase"/>
</dbReference>
<dbReference type="PANTHER" id="PTHR34203">
    <property type="entry name" value="METHYLTRANSFERASE, FKBM FAMILY PROTEIN"/>
    <property type="match status" value="1"/>
</dbReference>
<evidence type="ECO:0000259" key="1">
    <source>
        <dbReference type="Pfam" id="PF05050"/>
    </source>
</evidence>
<sequence length="258" mass="28840">MLRRLIEVAKLSKNPRVGPRNAIRLDQLQAGGKEVILRPTSFYKELHLRPNHGDWLVFEQIFINLAYGAILPHRPVRIVDAGANIGLASVYFAQQLGECEIVAIEPESENFAAACRNTRPYPQVTMMQAAVWPHSEPVEISNAAEAGSLGFQVQSVSDRGKSAMAVEGVSISEIMQRRGWPAIDLVKMDIEGAEKEIFEDEGCLHWLERTRVLVIELHDWFRPGCGDAFLRTMSRMGDLSVSVAHENVIVVNNRVKQS</sequence>
<dbReference type="GO" id="GO:0032259">
    <property type="term" value="P:methylation"/>
    <property type="evidence" value="ECO:0007669"/>
    <property type="project" value="UniProtKB-KW"/>
</dbReference>